<sequence length="365" mass="40478">MQAHPLKERGLEFALRKTTVQEFFRDFISDKAVLGIDKYHEWQGDKDVEVSPWQEVNQGVGATRVVRFVSSLEGLPVGPPTALVMQLQRVRVFGQHGMVLETSSSMENVPAGDCFTLEDRWVVRPLPASEAPTRTEAGALSIETSFEVRFVKSTLFKKIIESRSRADTLEYHRRWFEMIEKHVARRHHERSRTREQARRSSHPLRRTVENNAGRGEKTVGPPPCQTDQMGSFRPRSPCLHPRLLSPPPCAQYDAPGVPTVCASNGAANGRTVSPDCGAMAGHSFGADCLAGRVARDATGDPRPDLKVRARGSLRLVDLTSDSHATCVRYHGAARRVMRNVEAFSVFSPCSLEGGTCNDEVYIGTN</sequence>
<proteinExistence type="predicted"/>
<evidence type="ECO:0000313" key="6">
    <source>
        <dbReference type="Proteomes" id="UP000019335"/>
    </source>
</evidence>
<dbReference type="GO" id="GO:0016020">
    <property type="term" value="C:membrane"/>
    <property type="evidence" value="ECO:0007669"/>
    <property type="project" value="UniProtKB-SubCell"/>
</dbReference>
<dbReference type="Pfam" id="PF16016">
    <property type="entry name" value="VASt"/>
    <property type="match status" value="1"/>
</dbReference>
<reference evidence="5 6" key="1">
    <citation type="journal article" date="2014" name="Mol. Plant">
        <title>Chromosome Scale Genome Assembly and Transcriptome Profiling of Nannochloropsis gaditana in Nitrogen Depletion.</title>
        <authorList>
            <person name="Corteggiani Carpinelli E."/>
            <person name="Telatin A."/>
            <person name="Vitulo N."/>
            <person name="Forcato C."/>
            <person name="D'Angelo M."/>
            <person name="Schiavon R."/>
            <person name="Vezzi A."/>
            <person name="Giacometti G.M."/>
            <person name="Morosinotto T."/>
            <person name="Valle G."/>
        </authorList>
    </citation>
    <scope>NUCLEOTIDE SEQUENCE [LARGE SCALE GENOMIC DNA]</scope>
    <source>
        <strain evidence="5 6">B-31</strain>
    </source>
</reference>
<evidence type="ECO:0000256" key="3">
    <source>
        <dbReference type="SAM" id="MobiDB-lite"/>
    </source>
</evidence>
<dbReference type="PANTHER" id="PTHR47666">
    <property type="entry name" value="PROTEIN VASCULAR ASSOCIATED DEATH 1, CHLOROPLASTIC"/>
    <property type="match status" value="1"/>
</dbReference>
<dbReference type="EMBL" id="AZIL01001059">
    <property type="protein sequence ID" value="EWM25093.1"/>
    <property type="molecule type" value="Genomic_DNA"/>
</dbReference>
<dbReference type="PANTHER" id="PTHR47666:SF1">
    <property type="entry name" value="PROTEIN VASCULAR ASSOCIATED DEATH 1, CHLOROPLASTIC"/>
    <property type="match status" value="1"/>
</dbReference>
<accession>W7TNL4</accession>
<dbReference type="AlphaFoldDB" id="W7TNL4"/>
<dbReference type="PROSITE" id="PS51778">
    <property type="entry name" value="VAST"/>
    <property type="match status" value="1"/>
</dbReference>
<feature type="domain" description="VASt" evidence="4">
    <location>
        <begin position="7"/>
        <end position="187"/>
    </location>
</feature>
<organism evidence="5 6">
    <name type="scientific">Nannochloropsis gaditana</name>
    <dbReference type="NCBI Taxonomy" id="72520"/>
    <lineage>
        <taxon>Eukaryota</taxon>
        <taxon>Sar</taxon>
        <taxon>Stramenopiles</taxon>
        <taxon>Ochrophyta</taxon>
        <taxon>Eustigmatophyceae</taxon>
        <taxon>Eustigmatales</taxon>
        <taxon>Monodopsidaceae</taxon>
        <taxon>Nannochloropsis</taxon>
    </lineage>
</organism>
<comment type="caution">
    <text evidence="5">The sequence shown here is derived from an EMBL/GenBank/DDBJ whole genome shotgun (WGS) entry which is preliminary data.</text>
</comment>
<keyword evidence="6" id="KW-1185">Reference proteome</keyword>
<comment type="subcellular location">
    <subcellularLocation>
        <location evidence="1">Membrane</location>
    </subcellularLocation>
</comment>
<feature type="region of interest" description="Disordered" evidence="3">
    <location>
        <begin position="184"/>
        <end position="232"/>
    </location>
</feature>
<evidence type="ECO:0000313" key="5">
    <source>
        <dbReference type="EMBL" id="EWM25093.1"/>
    </source>
</evidence>
<evidence type="ECO:0000259" key="4">
    <source>
        <dbReference type="PROSITE" id="PS51778"/>
    </source>
</evidence>
<dbReference type="OrthoDB" id="2162691at2759"/>
<name>W7TNL4_9STRA</name>
<evidence type="ECO:0000256" key="1">
    <source>
        <dbReference type="ARBA" id="ARBA00004370"/>
    </source>
</evidence>
<protein>
    <recommendedName>
        <fullName evidence="4">VASt domain-containing protein</fullName>
    </recommendedName>
</protein>
<gene>
    <name evidence="5" type="ORF">Naga_100016g6</name>
</gene>
<dbReference type="Proteomes" id="UP000019335">
    <property type="component" value="Chromosome 12"/>
</dbReference>
<dbReference type="InterPro" id="IPR031968">
    <property type="entry name" value="VASt"/>
</dbReference>
<evidence type="ECO:0000256" key="2">
    <source>
        <dbReference type="ARBA" id="ARBA00023136"/>
    </source>
</evidence>
<keyword evidence="2" id="KW-0472">Membrane</keyword>